<accession>A0A0X8H142</accession>
<keyword evidence="1" id="KW-1133">Transmembrane helix</keyword>
<evidence type="ECO:0000256" key="1">
    <source>
        <dbReference type="SAM" id="Phobius"/>
    </source>
</evidence>
<dbReference type="KEGG" id="erl:AOC36_09245"/>
<keyword evidence="3" id="KW-1185">Reference proteome</keyword>
<evidence type="ECO:0008006" key="4">
    <source>
        <dbReference type="Google" id="ProtNLM"/>
    </source>
</evidence>
<name>A0A0X8H142_9FIRM</name>
<dbReference type="Proteomes" id="UP000063781">
    <property type="component" value="Chromosome"/>
</dbReference>
<reference evidence="2 3" key="1">
    <citation type="submission" date="2015-10" db="EMBL/GenBank/DDBJ databases">
        <title>Erysipelothrix larvae sp. LV19 isolated from the larval gut of the rhinoceros beetle, Trypoxylus dichotomus.</title>
        <authorList>
            <person name="Lim S."/>
            <person name="Kim B.-C."/>
        </authorList>
    </citation>
    <scope>NUCLEOTIDE SEQUENCE [LARGE SCALE GENOMIC DNA]</scope>
    <source>
        <strain evidence="2 3">LV19</strain>
    </source>
</reference>
<keyword evidence="1" id="KW-0812">Transmembrane</keyword>
<dbReference type="NCBIfam" id="TIGR04088">
    <property type="entry name" value="cognate_SipW"/>
    <property type="match status" value="1"/>
</dbReference>
<dbReference type="EMBL" id="CP013213">
    <property type="protein sequence ID" value="AMC94167.1"/>
    <property type="molecule type" value="Genomic_DNA"/>
</dbReference>
<evidence type="ECO:0000313" key="2">
    <source>
        <dbReference type="EMBL" id="AMC94167.1"/>
    </source>
</evidence>
<evidence type="ECO:0000313" key="3">
    <source>
        <dbReference type="Proteomes" id="UP000063781"/>
    </source>
</evidence>
<organism evidence="2 3">
    <name type="scientific">Erysipelothrix larvae</name>
    <dbReference type="NCBI Taxonomy" id="1514105"/>
    <lineage>
        <taxon>Bacteria</taxon>
        <taxon>Bacillati</taxon>
        <taxon>Bacillota</taxon>
        <taxon>Erysipelotrichia</taxon>
        <taxon>Erysipelotrichales</taxon>
        <taxon>Erysipelotrichaceae</taxon>
        <taxon>Erysipelothrix</taxon>
    </lineage>
</organism>
<keyword evidence="1" id="KW-0472">Membrane</keyword>
<dbReference type="InterPro" id="IPR023833">
    <property type="entry name" value="Signal_pept_SipW-depend-type"/>
</dbReference>
<sequence>MKENKKNNGKRSLALLISIVALFVFAGSLLAYFSDQVKGDAKITAGTLDIDGKYQLYDKDGNLLPSNTLTNFNPGDVIYVKATMKNYGTKSAWIRNGLTISGELTKITYGSPATPVVKVYEGEVKDFTQSGLTLLTFDPNGAYTSKIDKISGSVEIDGPSDEYSVVYTILFAPEAKNDAQDKAIDFTFITEALQLRNNNEGRLPTNAGWQNIETTSIKTP</sequence>
<dbReference type="InterPro" id="IPR022121">
    <property type="entry name" value="Peptidase_M73_camelysin"/>
</dbReference>
<protein>
    <recommendedName>
        <fullName evidence="4">SipW-cognate class signal peptide</fullName>
    </recommendedName>
</protein>
<proteinExistence type="predicted"/>
<dbReference type="Pfam" id="PF12389">
    <property type="entry name" value="Peptidase_M73"/>
    <property type="match status" value="1"/>
</dbReference>
<dbReference type="RefSeq" id="WP_067633594.1">
    <property type="nucleotide sequence ID" value="NZ_CP013213.1"/>
</dbReference>
<dbReference type="STRING" id="1514105.AOC36_09245"/>
<gene>
    <name evidence="2" type="ORF">AOC36_09245</name>
</gene>
<dbReference type="AlphaFoldDB" id="A0A0X8H142"/>
<feature type="transmembrane region" description="Helical" evidence="1">
    <location>
        <begin position="12"/>
        <end position="33"/>
    </location>
</feature>